<dbReference type="GO" id="GO:0005737">
    <property type="term" value="C:cytoplasm"/>
    <property type="evidence" value="ECO:0007669"/>
    <property type="project" value="InterPro"/>
</dbReference>
<dbReference type="SUPFAM" id="SSF47226">
    <property type="entry name" value="Histidine-containing phosphotransfer domain, HPT domain"/>
    <property type="match status" value="1"/>
</dbReference>
<protein>
    <recommendedName>
        <fullName evidence="2">histidine kinase</fullName>
        <ecNumber evidence="2">2.7.13.3</ecNumber>
    </recommendedName>
</protein>
<reference evidence="12 13" key="2">
    <citation type="submission" date="2016-12" db="EMBL/GenBank/DDBJ databases">
        <title>Draft Genome Sequence of Cystobacter ferrugineus Strain Cbfe23.</title>
        <authorList>
            <person name="Akbar S."/>
            <person name="Dowd S.E."/>
            <person name="Stevens D.C."/>
        </authorList>
    </citation>
    <scope>NUCLEOTIDE SEQUENCE [LARGE SCALE GENOMIC DNA]</scope>
    <source>
        <strain evidence="12 13">Cbfe23</strain>
    </source>
</reference>
<dbReference type="PANTHER" id="PTHR43395:SF1">
    <property type="entry name" value="CHEMOTAXIS PROTEIN CHEA"/>
    <property type="match status" value="1"/>
</dbReference>
<dbReference type="InterPro" id="IPR036641">
    <property type="entry name" value="HPT_dom_sf"/>
</dbReference>
<evidence type="ECO:0000259" key="9">
    <source>
        <dbReference type="PROSITE" id="PS50110"/>
    </source>
</evidence>
<sequence>MPRSTEELDQAIRMAFAAEARDLLRQVERALHGLAGGDASERESRCRDMLRGLHTLKGAAAASGHEEVERATHALEDLVHGVQAGRVALEGPGLEGLFSGLEHVYEALDPGPAETDAAAPAPGMAFAGGGAGSEAEEFLRVPPGRVDALQALVGELVLSRLRQDALARRLMEARDLLGEAMDRWREMGARLEPCKRTLPRAQWAGLKAAREACGPAMRGAWQALSAVAREAPGLLAHEAGVNAALEEGIRELRLMPLQPFLEESARGAREAARACGKEVRLEVRAGGAEVDRVVLMRLREVLLHLVRNAVVHGVETPERRRAAGKPEVGTLTLEAYCEGARAFVRVADDGAGVDVERVVRRARATGWSGEEGALDAEGLLALLSLPGFSTRDEVDALSGRGVGLDVVMSILRELEGSLRLEHTPGQGTAFLLEVPVSTSTHRGLVVRVGEDCFGVLLHHVERVLRVSARDVVSLEGHATVRVGNEPVSLVALSALLGLGGDEGTPRRTGVVVRQGRQRLVLLVDDVPGEERLFIKPLGPAFAGAPLVLGGAPRPDGSVLPVLQVPALFARAAQGAGEGSASACLVPRAVPEPCTVLVVDDSPTLRTLLRNVLRAAGFSVVVAHDGLAAIEAWSRQAFGLVVTDLEMPRLDGVELCRFVRRSERPRTPVLLITSQGGPEERRRARDVGVDAYVVKGEFEQASFLGLVRKLTNTGEHRVEAAVG</sequence>
<dbReference type="InterPro" id="IPR002545">
    <property type="entry name" value="CheW-lke_dom"/>
</dbReference>
<feature type="modified residue" description="4-aspartylphosphate" evidence="7">
    <location>
        <position position="643"/>
    </location>
</feature>
<feature type="domain" description="Response regulatory" evidence="9">
    <location>
        <begin position="594"/>
        <end position="709"/>
    </location>
</feature>
<evidence type="ECO:0000256" key="1">
    <source>
        <dbReference type="ARBA" id="ARBA00000085"/>
    </source>
</evidence>
<dbReference type="PROSITE" id="PS50109">
    <property type="entry name" value="HIS_KIN"/>
    <property type="match status" value="1"/>
</dbReference>
<dbReference type="Gene3D" id="1.20.120.160">
    <property type="entry name" value="HPT domain"/>
    <property type="match status" value="1"/>
</dbReference>
<comment type="caution">
    <text evidence="12">The sequence shown here is derived from an EMBL/GenBank/DDBJ whole genome shotgun (WGS) entry which is preliminary data.</text>
</comment>
<dbReference type="EC" id="2.7.13.3" evidence="2"/>
<dbReference type="PRINTS" id="PR00344">
    <property type="entry name" value="BCTRLSENSOR"/>
</dbReference>
<dbReference type="SUPFAM" id="SSF50341">
    <property type="entry name" value="CheW-like"/>
    <property type="match status" value="1"/>
</dbReference>
<dbReference type="GO" id="GO:0006935">
    <property type="term" value="P:chemotaxis"/>
    <property type="evidence" value="ECO:0007669"/>
    <property type="project" value="UniProtKB-KW"/>
</dbReference>
<evidence type="ECO:0000256" key="3">
    <source>
        <dbReference type="ARBA" id="ARBA00022553"/>
    </source>
</evidence>
<dbReference type="SMART" id="SM00260">
    <property type="entry name" value="CheW"/>
    <property type="match status" value="1"/>
</dbReference>
<dbReference type="Pfam" id="PF01584">
    <property type="entry name" value="CheW"/>
    <property type="match status" value="1"/>
</dbReference>
<dbReference type="InterPro" id="IPR004358">
    <property type="entry name" value="Sig_transdc_His_kin-like_C"/>
</dbReference>
<evidence type="ECO:0000259" key="10">
    <source>
        <dbReference type="PROSITE" id="PS50851"/>
    </source>
</evidence>
<dbReference type="InterPro" id="IPR008207">
    <property type="entry name" value="Sig_transdc_His_kin_Hpt_dom"/>
</dbReference>
<dbReference type="InterPro" id="IPR001789">
    <property type="entry name" value="Sig_transdc_resp-reg_receiver"/>
</dbReference>
<dbReference type="SUPFAM" id="SSF52172">
    <property type="entry name" value="CheY-like"/>
    <property type="match status" value="1"/>
</dbReference>
<dbReference type="InterPro" id="IPR036890">
    <property type="entry name" value="HATPase_C_sf"/>
</dbReference>
<dbReference type="Proteomes" id="UP000182229">
    <property type="component" value="Unassembled WGS sequence"/>
</dbReference>
<dbReference type="PROSITE" id="PS50851">
    <property type="entry name" value="CHEW"/>
    <property type="match status" value="1"/>
</dbReference>
<dbReference type="SMART" id="SM00387">
    <property type="entry name" value="HATPase_c"/>
    <property type="match status" value="1"/>
</dbReference>
<reference evidence="13" key="1">
    <citation type="submission" date="2016-11" db="EMBL/GenBank/DDBJ databases">
        <authorList>
            <person name="Shukria A."/>
            <person name="Stevens D.C."/>
        </authorList>
    </citation>
    <scope>NUCLEOTIDE SEQUENCE [LARGE SCALE GENOMIC DNA]</scope>
    <source>
        <strain evidence="13">Cbfe23</strain>
    </source>
</reference>
<dbReference type="SMART" id="SM00448">
    <property type="entry name" value="REC"/>
    <property type="match status" value="1"/>
</dbReference>
<feature type="domain" description="HPt" evidence="11">
    <location>
        <begin position="5"/>
        <end position="111"/>
    </location>
</feature>
<keyword evidence="5" id="KW-0418">Kinase</keyword>
<dbReference type="PROSITE" id="PS50894">
    <property type="entry name" value="HPT"/>
    <property type="match status" value="1"/>
</dbReference>
<dbReference type="Pfam" id="PF01627">
    <property type="entry name" value="Hpt"/>
    <property type="match status" value="1"/>
</dbReference>
<dbReference type="AlphaFoldDB" id="A0A1L9B155"/>
<dbReference type="PROSITE" id="PS50110">
    <property type="entry name" value="RESPONSE_REGULATORY"/>
    <property type="match status" value="1"/>
</dbReference>
<dbReference type="Pfam" id="PF00072">
    <property type="entry name" value="Response_reg"/>
    <property type="match status" value="1"/>
</dbReference>
<feature type="domain" description="CheW-like" evidence="10">
    <location>
        <begin position="440"/>
        <end position="573"/>
    </location>
</feature>
<proteinExistence type="predicted"/>
<evidence type="ECO:0000313" key="13">
    <source>
        <dbReference type="Proteomes" id="UP000182229"/>
    </source>
</evidence>
<dbReference type="InterPro" id="IPR036061">
    <property type="entry name" value="CheW-like_dom_sf"/>
</dbReference>
<accession>A0A1L9B155</accession>
<dbReference type="Gene3D" id="2.30.30.40">
    <property type="entry name" value="SH3 Domains"/>
    <property type="match status" value="1"/>
</dbReference>
<dbReference type="Gene3D" id="3.30.565.10">
    <property type="entry name" value="Histidine kinase-like ATPase, C-terminal domain"/>
    <property type="match status" value="1"/>
</dbReference>
<dbReference type="Gene3D" id="3.40.50.2300">
    <property type="match status" value="1"/>
</dbReference>
<evidence type="ECO:0000256" key="4">
    <source>
        <dbReference type="ARBA" id="ARBA00022679"/>
    </source>
</evidence>
<keyword evidence="3 7" id="KW-0597">Phosphoprotein</keyword>
<gene>
    <name evidence="12" type="ORF">BON30_35920</name>
</gene>
<evidence type="ECO:0000256" key="5">
    <source>
        <dbReference type="ARBA" id="ARBA00022777"/>
    </source>
</evidence>
<keyword evidence="13" id="KW-1185">Reference proteome</keyword>
<evidence type="ECO:0000259" key="8">
    <source>
        <dbReference type="PROSITE" id="PS50109"/>
    </source>
</evidence>
<dbReference type="Pfam" id="PF02518">
    <property type="entry name" value="HATPase_c"/>
    <property type="match status" value="1"/>
</dbReference>
<dbReference type="STRING" id="83449.BON30_35920"/>
<dbReference type="InterPro" id="IPR011006">
    <property type="entry name" value="CheY-like_superfamily"/>
</dbReference>
<comment type="catalytic activity">
    <reaction evidence="1">
        <text>ATP + protein L-histidine = ADP + protein N-phospho-L-histidine.</text>
        <dbReference type="EC" id="2.7.13.3"/>
    </reaction>
</comment>
<evidence type="ECO:0000256" key="7">
    <source>
        <dbReference type="PROSITE-ProRule" id="PRU00169"/>
    </source>
</evidence>
<dbReference type="CDD" id="cd00088">
    <property type="entry name" value="HPT"/>
    <property type="match status" value="1"/>
</dbReference>
<evidence type="ECO:0000259" key="11">
    <source>
        <dbReference type="PROSITE" id="PS50894"/>
    </source>
</evidence>
<feature type="domain" description="Histidine kinase" evidence="8">
    <location>
        <begin position="251"/>
        <end position="438"/>
    </location>
</feature>
<dbReference type="SMART" id="SM01231">
    <property type="entry name" value="H-kinase_dim"/>
    <property type="match status" value="1"/>
</dbReference>
<dbReference type="InterPro" id="IPR005467">
    <property type="entry name" value="His_kinase_dom"/>
</dbReference>
<dbReference type="InterPro" id="IPR051315">
    <property type="entry name" value="Bact_Chemotaxis_CheA"/>
</dbReference>
<dbReference type="OrthoDB" id="9806105at2"/>
<dbReference type="EMBL" id="MPIN01000012">
    <property type="protein sequence ID" value="OJH35992.1"/>
    <property type="molecule type" value="Genomic_DNA"/>
</dbReference>
<dbReference type="CDD" id="cd17546">
    <property type="entry name" value="REC_hyHK_CKI1_RcsC-like"/>
    <property type="match status" value="1"/>
</dbReference>
<dbReference type="FunFam" id="3.30.565.10:FF:000016">
    <property type="entry name" value="Chemotaxis protein CheA, putative"/>
    <property type="match status" value="1"/>
</dbReference>
<dbReference type="PANTHER" id="PTHR43395">
    <property type="entry name" value="SENSOR HISTIDINE KINASE CHEA"/>
    <property type="match status" value="1"/>
</dbReference>
<name>A0A1L9B155_9BACT</name>
<feature type="modified residue" description="Phosphohistidine" evidence="6">
    <location>
        <position position="54"/>
    </location>
</feature>
<dbReference type="RefSeq" id="WP_071903018.1">
    <property type="nucleotide sequence ID" value="NZ_MPIN01000012.1"/>
</dbReference>
<keyword evidence="4" id="KW-0808">Transferase</keyword>
<dbReference type="InterPro" id="IPR003594">
    <property type="entry name" value="HATPase_dom"/>
</dbReference>
<evidence type="ECO:0000256" key="6">
    <source>
        <dbReference type="PROSITE-ProRule" id="PRU00110"/>
    </source>
</evidence>
<evidence type="ECO:0000256" key="2">
    <source>
        <dbReference type="ARBA" id="ARBA00012438"/>
    </source>
</evidence>
<dbReference type="SUPFAM" id="SSF55874">
    <property type="entry name" value="ATPase domain of HSP90 chaperone/DNA topoisomerase II/histidine kinase"/>
    <property type="match status" value="1"/>
</dbReference>
<dbReference type="InterPro" id="IPR004105">
    <property type="entry name" value="CheA-like_dim"/>
</dbReference>
<organism evidence="12 13">
    <name type="scientific">Cystobacter ferrugineus</name>
    <dbReference type="NCBI Taxonomy" id="83449"/>
    <lineage>
        <taxon>Bacteria</taxon>
        <taxon>Pseudomonadati</taxon>
        <taxon>Myxococcota</taxon>
        <taxon>Myxococcia</taxon>
        <taxon>Myxococcales</taxon>
        <taxon>Cystobacterineae</taxon>
        <taxon>Archangiaceae</taxon>
        <taxon>Cystobacter</taxon>
    </lineage>
</organism>
<evidence type="ECO:0000313" key="12">
    <source>
        <dbReference type="EMBL" id="OJH35992.1"/>
    </source>
</evidence>
<dbReference type="GO" id="GO:0000155">
    <property type="term" value="F:phosphorelay sensor kinase activity"/>
    <property type="evidence" value="ECO:0007669"/>
    <property type="project" value="InterPro"/>
</dbReference>